<dbReference type="InterPro" id="IPR011050">
    <property type="entry name" value="Pectin_lyase_fold/virulence"/>
</dbReference>
<proteinExistence type="predicted"/>
<comment type="caution">
    <text evidence="2">The sequence shown here is derived from an EMBL/GenBank/DDBJ whole genome shotgun (WGS) entry which is preliminary data.</text>
</comment>
<dbReference type="AlphaFoldDB" id="A0A1E2UL51"/>
<dbReference type="Gene3D" id="2.160.20.10">
    <property type="entry name" value="Single-stranded right-handed beta-helix, Pectin lyase-like"/>
    <property type="match status" value="1"/>
</dbReference>
<dbReference type="InterPro" id="IPR012334">
    <property type="entry name" value="Pectin_lyas_fold"/>
</dbReference>
<reference evidence="2 3" key="1">
    <citation type="submission" date="2016-03" db="EMBL/GenBank/DDBJ databases">
        <title>Chemosynthetic sulphur-oxidizing symbionts of marine invertebrate animals are capable of nitrogen fixation.</title>
        <authorList>
            <person name="Petersen J.M."/>
            <person name="Kemper A."/>
            <person name="Gruber-Vodicka H."/>
            <person name="Cardini U."/>
            <person name="Geest Mvander."/>
            <person name="Kleiner M."/>
            <person name="Bulgheresi S."/>
            <person name="Fussmann M."/>
            <person name="Herbold C."/>
            <person name="Seah B.K.B."/>
            <person name="Antony C.Paul."/>
            <person name="Liu D."/>
            <person name="Belitz A."/>
            <person name="Weber M."/>
        </authorList>
    </citation>
    <scope>NUCLEOTIDE SEQUENCE [LARGE SCALE GENOMIC DNA]</scope>
    <source>
        <strain evidence="2">G_D</strain>
    </source>
</reference>
<gene>
    <name evidence="2" type="ORF">A3196_00870</name>
</gene>
<evidence type="ECO:0000313" key="3">
    <source>
        <dbReference type="Proteomes" id="UP000094849"/>
    </source>
</evidence>
<accession>A0A1E2UL51</accession>
<protein>
    <recommendedName>
        <fullName evidence="4">Right handed beta helix domain-containing protein</fullName>
    </recommendedName>
</protein>
<keyword evidence="3" id="KW-1185">Reference proteome</keyword>
<dbReference type="RefSeq" id="WP_069024026.1">
    <property type="nucleotide sequence ID" value="NZ_LVJZ01000003.1"/>
</dbReference>
<name>A0A1E2UL51_9GAMM</name>
<dbReference type="Proteomes" id="UP000094849">
    <property type="component" value="Unassembled WGS sequence"/>
</dbReference>
<sequence>MNKPSLLSLLIAASFSSQAFADSVIVYDESSLQDAFQQASYNPDIDEIIFKRNSHISLSAPAIYSGEQSITLIGRGSTIDGSAAGSFVLDADLTAITEDATLIFETAAEVKIKNLKVINSATRGIVVNVPADASGDDVSVNLDRVTISNSALFGLHVDDNADAFDDGTSGSMLGIELKLTRCTFEYNGTGAIDFDGVRVDERSLGDIYAFISNTTIDNNGGDGIELDEAGDGNVEVYMNRVSLNDNGFYNEEDLDDGFDIDEADDGDIQANLTNLVVNNNMDEGLDFDEAGNGDIEAKFKRITALNNNDEAIKLDEEDAGDIEAKLTRVNVEQSGDDGIQFTELGEGKIETVLKSVRALDNNKYGIKIEQWVVEDEAEHAEEAGSLTLKRVELAGNGNGDEVKTNNIEMD</sequence>
<evidence type="ECO:0000313" key="2">
    <source>
        <dbReference type="EMBL" id="ODB95429.1"/>
    </source>
</evidence>
<feature type="chain" id="PRO_5009118983" description="Right handed beta helix domain-containing protein" evidence="1">
    <location>
        <begin position="22"/>
        <end position="410"/>
    </location>
</feature>
<evidence type="ECO:0008006" key="4">
    <source>
        <dbReference type="Google" id="ProtNLM"/>
    </source>
</evidence>
<dbReference type="InterPro" id="IPR006626">
    <property type="entry name" value="PbH1"/>
</dbReference>
<feature type="signal peptide" evidence="1">
    <location>
        <begin position="1"/>
        <end position="21"/>
    </location>
</feature>
<dbReference type="EMBL" id="LVJZ01000003">
    <property type="protein sequence ID" value="ODB95429.1"/>
    <property type="molecule type" value="Genomic_DNA"/>
</dbReference>
<keyword evidence="1" id="KW-0732">Signal</keyword>
<organism evidence="2 3">
    <name type="scientific">Candidatus Thiodiazotropha endoloripes</name>
    <dbReference type="NCBI Taxonomy" id="1818881"/>
    <lineage>
        <taxon>Bacteria</taxon>
        <taxon>Pseudomonadati</taxon>
        <taxon>Pseudomonadota</taxon>
        <taxon>Gammaproteobacteria</taxon>
        <taxon>Chromatiales</taxon>
        <taxon>Sedimenticolaceae</taxon>
        <taxon>Candidatus Thiodiazotropha</taxon>
    </lineage>
</organism>
<evidence type="ECO:0000256" key="1">
    <source>
        <dbReference type="SAM" id="SignalP"/>
    </source>
</evidence>
<dbReference type="SMART" id="SM00710">
    <property type="entry name" value="PbH1"/>
    <property type="match status" value="7"/>
</dbReference>
<dbReference type="SUPFAM" id="SSF51126">
    <property type="entry name" value="Pectin lyase-like"/>
    <property type="match status" value="1"/>
</dbReference>